<keyword evidence="3" id="KW-1185">Reference proteome</keyword>
<dbReference type="InterPro" id="IPR037523">
    <property type="entry name" value="VOC_core"/>
</dbReference>
<dbReference type="SUPFAM" id="SSF54593">
    <property type="entry name" value="Glyoxalase/Bleomycin resistance protein/Dihydroxybiphenyl dioxygenase"/>
    <property type="match status" value="2"/>
</dbReference>
<dbReference type="Gene3D" id="3.10.180.10">
    <property type="entry name" value="2,3-Dihydroxybiphenyl 1,2-Dioxygenase, domain 1"/>
    <property type="match status" value="2"/>
</dbReference>
<reference evidence="2 3" key="1">
    <citation type="submission" date="2018-03" db="EMBL/GenBank/DDBJ databases">
        <title>Genomic Encyclopedia of Archaeal and Bacterial Type Strains, Phase II (KMG-II): from individual species to whole genera.</title>
        <authorList>
            <person name="Goeker M."/>
        </authorList>
    </citation>
    <scope>NUCLEOTIDE SEQUENCE [LARGE SCALE GENOMIC DNA]</scope>
    <source>
        <strain evidence="2 3">DSM 19711</strain>
    </source>
</reference>
<gene>
    <name evidence="2" type="ORF">CLV37_103323</name>
</gene>
<dbReference type="InterPro" id="IPR041581">
    <property type="entry name" value="Glyoxalase_6"/>
</dbReference>
<protein>
    <recommendedName>
        <fullName evidence="1">VOC domain-containing protein</fullName>
    </recommendedName>
</protein>
<evidence type="ECO:0000259" key="1">
    <source>
        <dbReference type="PROSITE" id="PS51819"/>
    </source>
</evidence>
<dbReference type="PANTHER" id="PTHR35908">
    <property type="entry name" value="HYPOTHETICAL FUSION PROTEIN"/>
    <property type="match status" value="1"/>
</dbReference>
<dbReference type="EMBL" id="PVZF01000003">
    <property type="protein sequence ID" value="PRY16891.1"/>
    <property type="molecule type" value="Genomic_DNA"/>
</dbReference>
<accession>A0A2T0R702</accession>
<organism evidence="2 3">
    <name type="scientific">Kineococcus rhizosphaerae</name>
    <dbReference type="NCBI Taxonomy" id="559628"/>
    <lineage>
        <taxon>Bacteria</taxon>
        <taxon>Bacillati</taxon>
        <taxon>Actinomycetota</taxon>
        <taxon>Actinomycetes</taxon>
        <taxon>Kineosporiales</taxon>
        <taxon>Kineosporiaceae</taxon>
        <taxon>Kineococcus</taxon>
    </lineage>
</organism>
<feature type="domain" description="VOC" evidence="1">
    <location>
        <begin position="1"/>
        <end position="118"/>
    </location>
</feature>
<sequence length="227" mass="24400">MPCDVAALCVDALDPERLARFWSVVLGGAVVPDPEGGSFLDPADDPGFRLRFVPTTVPGSGRNRIHLDLTSTSQEDQDAIVARALAAGGRPFDVGQLPEERHMVLADPEGNEFCVIEPENRFLAGCGPIGALSGDGSQAAGYFWRDALGWPLVWGEGTETAVQSPAGGPKFTWGGDPVEPKRGRNRWRLDLRARGDRRAELDRLLALGARADGSDLLDPSGNEFRLL</sequence>
<comment type="caution">
    <text evidence="2">The sequence shown here is derived from an EMBL/GenBank/DDBJ whole genome shotgun (WGS) entry which is preliminary data.</text>
</comment>
<evidence type="ECO:0000313" key="3">
    <source>
        <dbReference type="Proteomes" id="UP000238083"/>
    </source>
</evidence>
<dbReference type="OrthoDB" id="3212826at2"/>
<evidence type="ECO:0000313" key="2">
    <source>
        <dbReference type="EMBL" id="PRY16891.1"/>
    </source>
</evidence>
<dbReference type="PANTHER" id="PTHR35908:SF1">
    <property type="entry name" value="CONSERVED PROTEIN"/>
    <property type="match status" value="1"/>
</dbReference>
<dbReference type="InterPro" id="IPR029068">
    <property type="entry name" value="Glyas_Bleomycin-R_OHBP_Dase"/>
</dbReference>
<dbReference type="Proteomes" id="UP000238083">
    <property type="component" value="Unassembled WGS sequence"/>
</dbReference>
<proteinExistence type="predicted"/>
<dbReference type="AlphaFoldDB" id="A0A2T0R702"/>
<dbReference type="Pfam" id="PF18029">
    <property type="entry name" value="Glyoxalase_6"/>
    <property type="match status" value="2"/>
</dbReference>
<dbReference type="PROSITE" id="PS51819">
    <property type="entry name" value="VOC"/>
    <property type="match status" value="1"/>
</dbReference>
<dbReference type="RefSeq" id="WP_106209195.1">
    <property type="nucleotide sequence ID" value="NZ_PVZF01000003.1"/>
</dbReference>
<name>A0A2T0R702_9ACTN</name>